<evidence type="ECO:0000313" key="1">
    <source>
        <dbReference type="EMBL" id="MBX43628.1"/>
    </source>
</evidence>
<proteinExistence type="predicted"/>
<organism evidence="1">
    <name type="scientific">Rhizophora mucronata</name>
    <name type="common">Asiatic mangrove</name>
    <dbReference type="NCBI Taxonomy" id="61149"/>
    <lineage>
        <taxon>Eukaryota</taxon>
        <taxon>Viridiplantae</taxon>
        <taxon>Streptophyta</taxon>
        <taxon>Embryophyta</taxon>
        <taxon>Tracheophyta</taxon>
        <taxon>Spermatophyta</taxon>
        <taxon>Magnoliopsida</taxon>
        <taxon>eudicotyledons</taxon>
        <taxon>Gunneridae</taxon>
        <taxon>Pentapetalae</taxon>
        <taxon>rosids</taxon>
        <taxon>fabids</taxon>
        <taxon>Malpighiales</taxon>
        <taxon>Rhizophoraceae</taxon>
        <taxon>Rhizophora</taxon>
    </lineage>
</organism>
<sequence>MCSSVKVWDISSLVLVSNTSSLLPFLSANLVTLLHVKNAQTIRTIAPDIATTLITNTFLLLSSPSSEYARRM</sequence>
<name>A0A2P2NM99_RHIMU</name>
<dbReference type="AlphaFoldDB" id="A0A2P2NM99"/>
<reference evidence="1" key="1">
    <citation type="submission" date="2018-02" db="EMBL/GenBank/DDBJ databases">
        <title>Rhizophora mucronata_Transcriptome.</title>
        <authorList>
            <person name="Meera S.P."/>
            <person name="Sreeshan A."/>
            <person name="Augustine A."/>
        </authorList>
    </citation>
    <scope>NUCLEOTIDE SEQUENCE</scope>
    <source>
        <tissue evidence="1">Leaf</tissue>
    </source>
</reference>
<dbReference type="EMBL" id="GGEC01063144">
    <property type="protein sequence ID" value="MBX43628.1"/>
    <property type="molecule type" value="Transcribed_RNA"/>
</dbReference>
<accession>A0A2P2NM99</accession>
<protein>
    <submittedName>
        <fullName evidence="1">Uncharacterized protein</fullName>
    </submittedName>
</protein>